<evidence type="ECO:0000256" key="6">
    <source>
        <dbReference type="ARBA" id="ARBA00023136"/>
    </source>
</evidence>
<evidence type="ECO:0000256" key="3">
    <source>
        <dbReference type="ARBA" id="ARBA00022741"/>
    </source>
</evidence>
<dbReference type="SUPFAM" id="SSF52540">
    <property type="entry name" value="P-loop containing nucleoside triphosphate hydrolases"/>
    <property type="match status" value="1"/>
</dbReference>
<dbReference type="GO" id="GO:0005886">
    <property type="term" value="C:plasma membrane"/>
    <property type="evidence" value="ECO:0007669"/>
    <property type="project" value="UniProtKB-SubCell"/>
</dbReference>
<dbReference type="PANTHER" id="PTHR43394:SF1">
    <property type="entry name" value="ATP-BINDING CASSETTE SUB-FAMILY B MEMBER 10, MITOCHONDRIAL"/>
    <property type="match status" value="1"/>
</dbReference>
<dbReference type="Gene3D" id="1.20.1560.10">
    <property type="entry name" value="ABC transporter type 1, transmembrane domain"/>
    <property type="match status" value="1"/>
</dbReference>
<evidence type="ECO:0000256" key="5">
    <source>
        <dbReference type="ARBA" id="ARBA00022989"/>
    </source>
</evidence>
<evidence type="ECO:0000256" key="1">
    <source>
        <dbReference type="ARBA" id="ARBA00004651"/>
    </source>
</evidence>
<dbReference type="Pfam" id="PF00005">
    <property type="entry name" value="ABC_tran"/>
    <property type="match status" value="1"/>
</dbReference>
<name>A0A2A7W752_9BACI</name>
<comment type="caution">
    <text evidence="10">The sequence shown here is derived from an EMBL/GenBank/DDBJ whole genome shotgun (WGS) entry which is preliminary data.</text>
</comment>
<keyword evidence="2 7" id="KW-0812">Transmembrane</keyword>
<feature type="domain" description="ABC transmembrane type-1" evidence="9">
    <location>
        <begin position="33"/>
        <end position="309"/>
    </location>
</feature>
<sequence length="569" mass="64638">MNKKINKQDEIQISYKQLLFLYPYLKNTKTLLAFGLLGMVIASLIIAPIPYIIGYIIDKVILLNKSYDQLLKTTLILLLIYCINYLLSIGYEYLFTRVQQNVVNEIRLSMISNIIDAPLSYINQKEKGYILSRIAESGNVSALFSPNLLRVFSGIFDFFFALFIMFNLSVKLTGIIVIIIPIYFLVSKHSSKMISKSTTKVYESSAILNAEMYETLNGIEDIKLLNGKNIQTNKIKGKLNNVIKSALKQSLHFIFFMQNLILTNNFVTVIVLLVSGILILQNQLTIGVYTSFSIYMAKLLATTQALGSLDITLKPVCISIKRIKEFFNLDGDNTLGTNIMKEPINSIEFKDVCFKYNENSDLIFDHLNVKIERGDKLLIDGINGSGKSTFIKLLTGLYQPKSGKILINNMDYNLIHKKSVRDKIGIVSQNIFLFKGTILENILYGQTNKTKEDVVKLMKRYHLTSHLNRFEDGLDTIIVQDGSSVSGGQAQFIAFLRAILIKRDIIILDEATSNLHIDTRNLMYEILQKYNLCNILIMISHQQDGLYFLNKTLELKHENKKNVASSSIL</sequence>
<dbReference type="PROSITE" id="PS50929">
    <property type="entry name" value="ABC_TM1F"/>
    <property type="match status" value="1"/>
</dbReference>
<dbReference type="SMART" id="SM00382">
    <property type="entry name" value="AAA"/>
    <property type="match status" value="1"/>
</dbReference>
<dbReference type="GO" id="GO:0005524">
    <property type="term" value="F:ATP binding"/>
    <property type="evidence" value="ECO:0007669"/>
    <property type="project" value="UniProtKB-KW"/>
</dbReference>
<accession>A0A2A7W752</accession>
<protein>
    <submittedName>
        <fullName evidence="10">Multidrug ABC transporter ATP-binding protein</fullName>
    </submittedName>
</protein>
<keyword evidence="4 10" id="KW-0067">ATP-binding</keyword>
<dbReference type="CDD" id="cd07346">
    <property type="entry name" value="ABC_6TM_exporters"/>
    <property type="match status" value="1"/>
</dbReference>
<reference evidence="10 11" key="1">
    <citation type="submission" date="2017-09" db="EMBL/GenBank/DDBJ databases">
        <title>Large-scale bioinformatics analysis of Bacillus genomes uncovers conserved roles of natural products in bacterial physiology.</title>
        <authorList>
            <consortium name="Agbiome Team Llc"/>
            <person name="Bleich R.M."/>
            <person name="Grubbs K.J."/>
            <person name="Santa Maria K.C."/>
            <person name="Allen S.E."/>
            <person name="Farag S."/>
            <person name="Shank E.A."/>
            <person name="Bowers A."/>
        </authorList>
    </citation>
    <scope>NUCLEOTIDE SEQUENCE [LARGE SCALE GENOMIC DNA]</scope>
    <source>
        <strain evidence="10 11">AFS004017</strain>
    </source>
</reference>
<feature type="transmembrane region" description="Helical" evidence="7">
    <location>
        <begin position="158"/>
        <end position="186"/>
    </location>
</feature>
<dbReference type="PROSITE" id="PS50893">
    <property type="entry name" value="ABC_TRANSPORTER_2"/>
    <property type="match status" value="1"/>
</dbReference>
<feature type="transmembrane region" description="Helical" evidence="7">
    <location>
        <begin position="69"/>
        <end position="87"/>
    </location>
</feature>
<dbReference type="GO" id="GO:0015421">
    <property type="term" value="F:ABC-type oligopeptide transporter activity"/>
    <property type="evidence" value="ECO:0007669"/>
    <property type="project" value="TreeGrafter"/>
</dbReference>
<dbReference type="SUPFAM" id="SSF90123">
    <property type="entry name" value="ABC transporter transmembrane region"/>
    <property type="match status" value="1"/>
</dbReference>
<evidence type="ECO:0000259" key="9">
    <source>
        <dbReference type="PROSITE" id="PS50929"/>
    </source>
</evidence>
<keyword evidence="5 7" id="KW-1133">Transmembrane helix</keyword>
<evidence type="ECO:0000313" key="10">
    <source>
        <dbReference type="EMBL" id="PEJ11450.1"/>
    </source>
</evidence>
<feature type="transmembrane region" description="Helical" evidence="7">
    <location>
        <begin position="253"/>
        <end position="280"/>
    </location>
</feature>
<dbReference type="PANTHER" id="PTHR43394">
    <property type="entry name" value="ATP-DEPENDENT PERMEASE MDL1, MITOCHONDRIAL"/>
    <property type="match status" value="1"/>
</dbReference>
<evidence type="ECO:0000259" key="8">
    <source>
        <dbReference type="PROSITE" id="PS50893"/>
    </source>
</evidence>
<dbReference type="InterPro" id="IPR003439">
    <property type="entry name" value="ABC_transporter-like_ATP-bd"/>
</dbReference>
<comment type="subcellular location">
    <subcellularLocation>
        <location evidence="1">Cell membrane</location>
        <topology evidence="1">Multi-pass membrane protein</topology>
    </subcellularLocation>
</comment>
<dbReference type="InterPro" id="IPR003593">
    <property type="entry name" value="AAA+_ATPase"/>
</dbReference>
<organism evidence="10 11">
    <name type="scientific">Bacillus wiedmannii</name>
    <dbReference type="NCBI Taxonomy" id="1890302"/>
    <lineage>
        <taxon>Bacteria</taxon>
        <taxon>Bacillati</taxon>
        <taxon>Bacillota</taxon>
        <taxon>Bacilli</taxon>
        <taxon>Bacillales</taxon>
        <taxon>Bacillaceae</taxon>
        <taxon>Bacillus</taxon>
        <taxon>Bacillus cereus group</taxon>
    </lineage>
</organism>
<proteinExistence type="predicted"/>
<evidence type="ECO:0000256" key="2">
    <source>
        <dbReference type="ARBA" id="ARBA00022692"/>
    </source>
</evidence>
<dbReference type="Gene3D" id="3.40.50.300">
    <property type="entry name" value="P-loop containing nucleotide triphosphate hydrolases"/>
    <property type="match status" value="1"/>
</dbReference>
<gene>
    <name evidence="10" type="ORF">CN684_00325</name>
</gene>
<dbReference type="Pfam" id="PF00664">
    <property type="entry name" value="ABC_membrane"/>
    <property type="match status" value="1"/>
</dbReference>
<dbReference type="Proteomes" id="UP000220045">
    <property type="component" value="Unassembled WGS sequence"/>
</dbReference>
<dbReference type="RefSeq" id="WP_098092441.1">
    <property type="nucleotide sequence ID" value="NZ_NUEL01000003.1"/>
</dbReference>
<keyword evidence="6 7" id="KW-0472">Membrane</keyword>
<dbReference type="InterPro" id="IPR027417">
    <property type="entry name" value="P-loop_NTPase"/>
</dbReference>
<dbReference type="GO" id="GO:0016887">
    <property type="term" value="F:ATP hydrolysis activity"/>
    <property type="evidence" value="ECO:0007669"/>
    <property type="project" value="InterPro"/>
</dbReference>
<dbReference type="InterPro" id="IPR011527">
    <property type="entry name" value="ABC1_TM_dom"/>
</dbReference>
<dbReference type="InterPro" id="IPR039421">
    <property type="entry name" value="Type_1_exporter"/>
</dbReference>
<keyword evidence="3" id="KW-0547">Nucleotide-binding</keyword>
<feature type="domain" description="ABC transporter" evidence="8">
    <location>
        <begin position="347"/>
        <end position="569"/>
    </location>
</feature>
<dbReference type="EMBL" id="NUEL01000003">
    <property type="protein sequence ID" value="PEJ11450.1"/>
    <property type="molecule type" value="Genomic_DNA"/>
</dbReference>
<feature type="transmembrane region" description="Helical" evidence="7">
    <location>
        <begin position="31"/>
        <end position="57"/>
    </location>
</feature>
<dbReference type="InterPro" id="IPR036640">
    <property type="entry name" value="ABC1_TM_sf"/>
</dbReference>
<evidence type="ECO:0000313" key="11">
    <source>
        <dbReference type="Proteomes" id="UP000220045"/>
    </source>
</evidence>
<evidence type="ECO:0000256" key="7">
    <source>
        <dbReference type="SAM" id="Phobius"/>
    </source>
</evidence>
<dbReference type="AlphaFoldDB" id="A0A2A7W752"/>
<evidence type="ECO:0000256" key="4">
    <source>
        <dbReference type="ARBA" id="ARBA00022840"/>
    </source>
</evidence>